<accession>A0ABQ8K9V5</accession>
<keyword evidence="3" id="KW-1185">Reference proteome</keyword>
<evidence type="ECO:0000259" key="1">
    <source>
        <dbReference type="Pfam" id="PF00583"/>
    </source>
</evidence>
<protein>
    <recommendedName>
        <fullName evidence="1">N-acetyltransferase domain-containing protein</fullName>
    </recommendedName>
</protein>
<dbReference type="SUPFAM" id="SSF55729">
    <property type="entry name" value="Acyl-CoA N-acyltransferases (Nat)"/>
    <property type="match status" value="1"/>
</dbReference>
<dbReference type="Pfam" id="PF00583">
    <property type="entry name" value="Acetyltransf_1"/>
    <property type="match status" value="1"/>
</dbReference>
<evidence type="ECO:0000313" key="2">
    <source>
        <dbReference type="EMBL" id="KAH9834044.1"/>
    </source>
</evidence>
<dbReference type="EMBL" id="JADCUA010000016">
    <property type="protein sequence ID" value="KAH9834044.1"/>
    <property type="molecule type" value="Genomic_DNA"/>
</dbReference>
<dbReference type="InterPro" id="IPR000182">
    <property type="entry name" value="GNAT_dom"/>
</dbReference>
<sequence>MSCWRETRRSRILHHMEVYDWYISQLVSPHKNRKATVGWITQLVVEKTYRRRGIATALLQRRIRSRTLASSVLLRRTQPLVLRSQKSRVRYRLRPSSPPLSEYELAAPIGALDLDFVRSRAREILSQTPVSYLRGAELHGSLFGGDHLPGAVCSIFTKFYVDHGEPLGVLQTFNEANN</sequence>
<feature type="domain" description="N-acetyltransferase" evidence="1">
    <location>
        <begin position="34"/>
        <end position="61"/>
    </location>
</feature>
<dbReference type="GeneID" id="71997396"/>
<proteinExistence type="predicted"/>
<name>A0ABQ8K9V5_9APHY</name>
<evidence type="ECO:0000313" key="3">
    <source>
        <dbReference type="Proteomes" id="UP000814176"/>
    </source>
</evidence>
<comment type="caution">
    <text evidence="2">The sequence shown here is derived from an EMBL/GenBank/DDBJ whole genome shotgun (WGS) entry which is preliminary data.</text>
</comment>
<gene>
    <name evidence="2" type="ORF">C8Q71DRAFT_157604</name>
</gene>
<dbReference type="InterPro" id="IPR016181">
    <property type="entry name" value="Acyl_CoA_acyltransferase"/>
</dbReference>
<dbReference type="Proteomes" id="UP000814176">
    <property type="component" value="Unassembled WGS sequence"/>
</dbReference>
<reference evidence="2 3" key="1">
    <citation type="journal article" date="2021" name="Environ. Microbiol.">
        <title>Gene family expansions and transcriptome signatures uncover fungal adaptations to wood decay.</title>
        <authorList>
            <person name="Hage H."/>
            <person name="Miyauchi S."/>
            <person name="Viragh M."/>
            <person name="Drula E."/>
            <person name="Min B."/>
            <person name="Chaduli D."/>
            <person name="Navarro D."/>
            <person name="Favel A."/>
            <person name="Norest M."/>
            <person name="Lesage-Meessen L."/>
            <person name="Balint B."/>
            <person name="Merenyi Z."/>
            <person name="de Eugenio L."/>
            <person name="Morin E."/>
            <person name="Martinez A.T."/>
            <person name="Baldrian P."/>
            <person name="Stursova M."/>
            <person name="Martinez M.J."/>
            <person name="Novotny C."/>
            <person name="Magnuson J.K."/>
            <person name="Spatafora J.W."/>
            <person name="Maurice S."/>
            <person name="Pangilinan J."/>
            <person name="Andreopoulos W."/>
            <person name="LaButti K."/>
            <person name="Hundley H."/>
            <person name="Na H."/>
            <person name="Kuo A."/>
            <person name="Barry K."/>
            <person name="Lipzen A."/>
            <person name="Henrissat B."/>
            <person name="Riley R."/>
            <person name="Ahrendt S."/>
            <person name="Nagy L.G."/>
            <person name="Grigoriev I.V."/>
            <person name="Martin F."/>
            <person name="Rosso M.N."/>
        </authorList>
    </citation>
    <scope>NUCLEOTIDE SEQUENCE [LARGE SCALE GENOMIC DNA]</scope>
    <source>
        <strain evidence="2 3">CIRM-BRFM 1785</strain>
    </source>
</reference>
<organism evidence="2 3">
    <name type="scientific">Rhodofomes roseus</name>
    <dbReference type="NCBI Taxonomy" id="34475"/>
    <lineage>
        <taxon>Eukaryota</taxon>
        <taxon>Fungi</taxon>
        <taxon>Dikarya</taxon>
        <taxon>Basidiomycota</taxon>
        <taxon>Agaricomycotina</taxon>
        <taxon>Agaricomycetes</taxon>
        <taxon>Polyporales</taxon>
        <taxon>Rhodofomes</taxon>
    </lineage>
</organism>
<dbReference type="RefSeq" id="XP_047776700.1">
    <property type="nucleotide sequence ID" value="XM_047916664.1"/>
</dbReference>
<dbReference type="CDD" id="cd04301">
    <property type="entry name" value="NAT_SF"/>
    <property type="match status" value="1"/>
</dbReference>
<dbReference type="Gene3D" id="3.40.630.30">
    <property type="match status" value="1"/>
</dbReference>